<evidence type="ECO:0000259" key="10">
    <source>
        <dbReference type="Pfam" id="PF13967"/>
    </source>
</evidence>
<reference evidence="12" key="1">
    <citation type="journal article" date="2019" name="G3 (Bethesda)">
        <title>Genome Assemblies of Two Rare Opportunistic Yeast Pathogens: Diutina rugosa (syn. Candida rugosa) and Trichomonascus ciferrii (syn. Candida ciferrii).</title>
        <authorList>
            <person name="Mixao V."/>
            <person name="Saus E."/>
            <person name="Hansen A.P."/>
            <person name="Lass-Florl C."/>
            <person name="Gabaldon T."/>
        </authorList>
    </citation>
    <scope>NUCLEOTIDE SEQUENCE</scope>
    <source>
        <strain evidence="12">CBS 4856</strain>
    </source>
</reference>
<comment type="similarity">
    <text evidence="2">Belongs to the CSC1 (TC 1.A.17) family.</text>
</comment>
<evidence type="ECO:0000256" key="4">
    <source>
        <dbReference type="ARBA" id="ARBA00022692"/>
    </source>
</evidence>
<comment type="caution">
    <text evidence="12">The sequence shown here is derived from an EMBL/GenBank/DDBJ whole genome shotgun (WGS) entry which is preliminary data.</text>
</comment>
<feature type="domain" description="CSC1/OSCA1-like cytosolic" evidence="11">
    <location>
        <begin position="197"/>
        <end position="399"/>
    </location>
</feature>
<accession>A0A642UPI2</accession>
<feature type="transmembrane region" description="Helical" evidence="7">
    <location>
        <begin position="28"/>
        <end position="49"/>
    </location>
</feature>
<feature type="domain" description="CSC1/OSCA1-like N-terminal transmembrane" evidence="10">
    <location>
        <begin position="28"/>
        <end position="174"/>
    </location>
</feature>
<dbReference type="EMBL" id="SWFS01000478">
    <property type="protein sequence ID" value="KAA8901896.1"/>
    <property type="molecule type" value="Genomic_DNA"/>
</dbReference>
<dbReference type="InterPro" id="IPR032880">
    <property type="entry name" value="CSC1/OSCA1-like_N"/>
</dbReference>
<feature type="transmembrane region" description="Helical" evidence="7">
    <location>
        <begin position="503"/>
        <end position="531"/>
    </location>
</feature>
<dbReference type="InterPro" id="IPR035979">
    <property type="entry name" value="RBD_domain_sf"/>
</dbReference>
<evidence type="ECO:0000259" key="11">
    <source>
        <dbReference type="Pfam" id="PF14703"/>
    </source>
</evidence>
<dbReference type="Proteomes" id="UP000761534">
    <property type="component" value="Unassembled WGS sequence"/>
</dbReference>
<feature type="domain" description="CSC1/OSCA1-like 7TM region" evidence="8">
    <location>
        <begin position="411"/>
        <end position="683"/>
    </location>
</feature>
<dbReference type="AlphaFoldDB" id="A0A642UPI2"/>
<feature type="transmembrane region" description="Helical" evidence="7">
    <location>
        <begin position="660"/>
        <end position="685"/>
    </location>
</feature>
<evidence type="ECO:0000256" key="6">
    <source>
        <dbReference type="ARBA" id="ARBA00023136"/>
    </source>
</evidence>
<evidence type="ECO:0000259" key="9">
    <source>
        <dbReference type="Pfam" id="PF12621"/>
    </source>
</evidence>
<evidence type="ECO:0000256" key="7">
    <source>
        <dbReference type="SAM" id="Phobius"/>
    </source>
</evidence>
<evidence type="ECO:0000259" key="8">
    <source>
        <dbReference type="Pfam" id="PF02714"/>
    </source>
</evidence>
<feature type="transmembrane region" description="Helical" evidence="7">
    <location>
        <begin position="462"/>
        <end position="482"/>
    </location>
</feature>
<evidence type="ECO:0000256" key="3">
    <source>
        <dbReference type="ARBA" id="ARBA00022448"/>
    </source>
</evidence>
<protein>
    <recommendedName>
        <fullName evidence="14">CSC1/OSCA1-like 7TM region domain-containing protein</fullName>
    </recommendedName>
</protein>
<keyword evidence="3" id="KW-0813">Transport</keyword>
<keyword evidence="13" id="KW-1185">Reference proteome</keyword>
<keyword evidence="6 7" id="KW-0472">Membrane</keyword>
<dbReference type="GO" id="GO:0005886">
    <property type="term" value="C:plasma membrane"/>
    <property type="evidence" value="ECO:0007669"/>
    <property type="project" value="TreeGrafter"/>
</dbReference>
<evidence type="ECO:0008006" key="14">
    <source>
        <dbReference type="Google" id="ProtNLM"/>
    </source>
</evidence>
<sequence length="843" mass="95719">MSGNLTRIFTSSQAGSAQKDYGRGLVPLLSSISISLAVCVVECVLFCVLRSRFKGIYQPRAYKVPPRLQVREEDYGSGWVYWVWRCSLEEVYEWSGPDAYFFLRYLLLCLFICAACGVSIMPVLIGINSVGGSAQGLDTLSWSNIVFSSPRFYLAHLILSICLTVALCIVFRRELDFYVKRRHCCLLDPGHVSKASARTILVQNLPSDITEVKLKSVFETFPHGVKRIWLNRNYRELCKLQTQRDRVFKRLESAQTRLICKALKATKRTKSASKEDVGLITTKEEFPVSGMLWKSYLPESSRPTHRLLQMKLLWLIWFPKVDTLSWCKAELEKLSLQIETLQQKPASFPLDGHSSGASAFIEFHSQVSAHMACQSTIFPTPAPNPPSIEVNPRGIIWSNLSLTEGVQLIRRGVSNLATTLLIVGWAFPVGFIGVISQLHYMAQLFPFLGWLNQMPSSLVETASGILPSISLSLLLATVPKLFQYLAILRGHATMVQVQLDVQCSMFIFLFIQVFLVITVSAGITSLIHQLFTHPTVFPKLLAENLPKASNFFFAYIVIQSLSTFGNSLLQPTTLLMQLLPNGLFQQTPRDKFTQFVQYPTIEWGSVYPVYTNLAVISIIYSIISPLMVIFSTAAFAFIFFSFKYRLLLCLVTKHESNGLLYPYAIFQLFTGLYTMQFCLIGLFLLHTTESKLSLWYSTTMFFTFLLTILYHLHLYTQVKPLLTYLPISYSQETPQTTPNRNPTIPKDPRDIFDGIETEFSNLTNEQQEHLIEQSYYHRAIRAKRPCLWIPHDPLGIADDEINDIRHNFPHIQISSQNVQISLDGSITFTSTPPDYDPSLEMEL</sequence>
<dbReference type="InterPro" id="IPR022257">
    <property type="entry name" value="PHM7_ext"/>
</dbReference>
<feature type="transmembrane region" description="Helical" evidence="7">
    <location>
        <begin position="551"/>
        <end position="569"/>
    </location>
</feature>
<dbReference type="Pfam" id="PF13967">
    <property type="entry name" value="RSN1_TM"/>
    <property type="match status" value="1"/>
</dbReference>
<dbReference type="Pfam" id="PF14703">
    <property type="entry name" value="PHM7_cyt"/>
    <property type="match status" value="1"/>
</dbReference>
<dbReference type="GO" id="GO:0012505">
    <property type="term" value="C:endomembrane system"/>
    <property type="evidence" value="ECO:0007669"/>
    <property type="project" value="UniProtKB-SubCell"/>
</dbReference>
<dbReference type="PANTHER" id="PTHR13018">
    <property type="entry name" value="PROBABLE MEMBRANE PROTEIN DUF221-RELATED"/>
    <property type="match status" value="1"/>
</dbReference>
<feature type="transmembrane region" description="Helical" evidence="7">
    <location>
        <begin position="420"/>
        <end position="442"/>
    </location>
</feature>
<dbReference type="Pfam" id="PF02714">
    <property type="entry name" value="RSN1_7TM"/>
    <property type="match status" value="1"/>
</dbReference>
<dbReference type="Pfam" id="PF12621">
    <property type="entry name" value="PHM7_ext"/>
    <property type="match status" value="1"/>
</dbReference>
<dbReference type="PANTHER" id="PTHR13018:SF20">
    <property type="entry name" value="SPORULATION-SPECIFIC PROTEIN 75"/>
    <property type="match status" value="1"/>
</dbReference>
<organism evidence="12 13">
    <name type="scientific">Trichomonascus ciferrii</name>
    <dbReference type="NCBI Taxonomy" id="44093"/>
    <lineage>
        <taxon>Eukaryota</taxon>
        <taxon>Fungi</taxon>
        <taxon>Dikarya</taxon>
        <taxon>Ascomycota</taxon>
        <taxon>Saccharomycotina</taxon>
        <taxon>Dipodascomycetes</taxon>
        <taxon>Dipodascales</taxon>
        <taxon>Trichomonascaceae</taxon>
        <taxon>Trichomonascus</taxon>
        <taxon>Trichomonascus ciferrii complex</taxon>
    </lineage>
</organism>
<dbReference type="InterPro" id="IPR045122">
    <property type="entry name" value="Csc1-like"/>
</dbReference>
<keyword evidence="4 7" id="KW-0812">Transmembrane</keyword>
<dbReference type="GO" id="GO:0003676">
    <property type="term" value="F:nucleic acid binding"/>
    <property type="evidence" value="ECO:0007669"/>
    <property type="project" value="InterPro"/>
</dbReference>
<feature type="transmembrane region" description="Helical" evidence="7">
    <location>
        <begin position="105"/>
        <end position="131"/>
    </location>
</feature>
<dbReference type="SUPFAM" id="SSF54928">
    <property type="entry name" value="RNA-binding domain, RBD"/>
    <property type="match status" value="1"/>
</dbReference>
<dbReference type="VEuPathDB" id="FungiDB:TRICI_005974"/>
<name>A0A642UPI2_9ASCO</name>
<evidence type="ECO:0000256" key="1">
    <source>
        <dbReference type="ARBA" id="ARBA00004127"/>
    </source>
</evidence>
<dbReference type="InterPro" id="IPR027815">
    <property type="entry name" value="CSC1/OSCA1-like_cyt"/>
</dbReference>
<dbReference type="InterPro" id="IPR003864">
    <property type="entry name" value="CSC1/OSCA1-like_7TM"/>
</dbReference>
<comment type="subcellular location">
    <subcellularLocation>
        <location evidence="1">Endomembrane system</location>
        <topology evidence="1">Multi-pass membrane protein</topology>
    </subcellularLocation>
</comment>
<feature type="transmembrane region" description="Helical" evidence="7">
    <location>
        <begin position="613"/>
        <end position="640"/>
    </location>
</feature>
<feature type="transmembrane region" description="Helical" evidence="7">
    <location>
        <begin position="151"/>
        <end position="171"/>
    </location>
</feature>
<dbReference type="GO" id="GO:0005227">
    <property type="term" value="F:calcium-activated cation channel activity"/>
    <property type="evidence" value="ECO:0007669"/>
    <property type="project" value="InterPro"/>
</dbReference>
<feature type="domain" description="10TM putative phosphate transporter extracellular tail" evidence="9">
    <location>
        <begin position="759"/>
        <end position="834"/>
    </location>
</feature>
<evidence type="ECO:0000256" key="2">
    <source>
        <dbReference type="ARBA" id="ARBA00007779"/>
    </source>
</evidence>
<gene>
    <name evidence="12" type="ORF">TRICI_005974</name>
</gene>
<evidence type="ECO:0000313" key="13">
    <source>
        <dbReference type="Proteomes" id="UP000761534"/>
    </source>
</evidence>
<keyword evidence="5 7" id="KW-1133">Transmembrane helix</keyword>
<feature type="transmembrane region" description="Helical" evidence="7">
    <location>
        <begin position="692"/>
        <end position="712"/>
    </location>
</feature>
<evidence type="ECO:0000256" key="5">
    <source>
        <dbReference type="ARBA" id="ARBA00022989"/>
    </source>
</evidence>
<proteinExistence type="inferred from homology"/>
<dbReference type="OrthoDB" id="1076608at2759"/>
<evidence type="ECO:0000313" key="12">
    <source>
        <dbReference type="EMBL" id="KAA8901896.1"/>
    </source>
</evidence>